<dbReference type="PANTHER" id="PTHR47723:SF13">
    <property type="entry name" value="PUTATIVE-RELATED"/>
    <property type="match status" value="1"/>
</dbReference>
<evidence type="ECO:0000313" key="3">
    <source>
        <dbReference type="Proteomes" id="UP001396334"/>
    </source>
</evidence>
<reference evidence="2 3" key="1">
    <citation type="journal article" date="2024" name="G3 (Bethesda)">
        <title>Genome assembly of Hibiscus sabdariffa L. provides insights into metabolisms of medicinal natural products.</title>
        <authorList>
            <person name="Kim T."/>
        </authorList>
    </citation>
    <scope>NUCLEOTIDE SEQUENCE [LARGE SCALE GENOMIC DNA]</scope>
    <source>
        <strain evidence="2">TK-2024</strain>
        <tissue evidence="2">Old leaves</tissue>
    </source>
</reference>
<keyword evidence="1" id="KW-1133">Transmembrane helix</keyword>
<keyword evidence="1" id="KW-0812">Transmembrane</keyword>
<name>A0ABR2Q874_9ROSI</name>
<dbReference type="EMBL" id="JBBPBN010000043">
    <property type="protein sequence ID" value="KAK8996868.1"/>
    <property type="molecule type" value="Genomic_DNA"/>
</dbReference>
<keyword evidence="3" id="KW-1185">Reference proteome</keyword>
<gene>
    <name evidence="2" type="ORF">V6N11_020364</name>
</gene>
<dbReference type="CDD" id="cd06222">
    <property type="entry name" value="RNase_H_like"/>
    <property type="match status" value="1"/>
</dbReference>
<sequence>MVDIRSNQVTTGGVLRDENRAWIFGALRNISICSVLFTELWFVYDILSYAWRIHYQRLILQKENRERASFSLVFACLIELLLSISNIKELLACDWSVRIKHIHSHLNEVVDKLVSLSKGLSLGEMVFSLPSSDIWPIVQEEMGRQ</sequence>
<dbReference type="PANTHER" id="PTHR47723">
    <property type="entry name" value="OS05G0353850 PROTEIN"/>
    <property type="match status" value="1"/>
</dbReference>
<dbReference type="InterPro" id="IPR053151">
    <property type="entry name" value="RNase_H-like"/>
</dbReference>
<evidence type="ECO:0000313" key="2">
    <source>
        <dbReference type="EMBL" id="KAK8996868.1"/>
    </source>
</evidence>
<evidence type="ECO:0000256" key="1">
    <source>
        <dbReference type="SAM" id="Phobius"/>
    </source>
</evidence>
<dbReference type="Proteomes" id="UP001396334">
    <property type="component" value="Unassembled WGS sequence"/>
</dbReference>
<dbReference type="InterPro" id="IPR044730">
    <property type="entry name" value="RNase_H-like_dom_plant"/>
</dbReference>
<protein>
    <recommendedName>
        <fullName evidence="4">RNase H type-1 domain-containing protein</fullName>
    </recommendedName>
</protein>
<proteinExistence type="predicted"/>
<evidence type="ECO:0008006" key="4">
    <source>
        <dbReference type="Google" id="ProtNLM"/>
    </source>
</evidence>
<organism evidence="2 3">
    <name type="scientific">Hibiscus sabdariffa</name>
    <name type="common">roselle</name>
    <dbReference type="NCBI Taxonomy" id="183260"/>
    <lineage>
        <taxon>Eukaryota</taxon>
        <taxon>Viridiplantae</taxon>
        <taxon>Streptophyta</taxon>
        <taxon>Embryophyta</taxon>
        <taxon>Tracheophyta</taxon>
        <taxon>Spermatophyta</taxon>
        <taxon>Magnoliopsida</taxon>
        <taxon>eudicotyledons</taxon>
        <taxon>Gunneridae</taxon>
        <taxon>Pentapetalae</taxon>
        <taxon>rosids</taxon>
        <taxon>malvids</taxon>
        <taxon>Malvales</taxon>
        <taxon>Malvaceae</taxon>
        <taxon>Malvoideae</taxon>
        <taxon>Hibiscus</taxon>
    </lineage>
</organism>
<comment type="caution">
    <text evidence="2">The sequence shown here is derived from an EMBL/GenBank/DDBJ whole genome shotgun (WGS) entry which is preliminary data.</text>
</comment>
<keyword evidence="1" id="KW-0472">Membrane</keyword>
<accession>A0ABR2Q874</accession>
<feature type="transmembrane region" description="Helical" evidence="1">
    <location>
        <begin position="22"/>
        <end position="47"/>
    </location>
</feature>